<name>A0A3G3IFB3_9ARCH</name>
<reference evidence="2 3" key="1">
    <citation type="submission" date="2016-10" db="EMBL/GenBank/DDBJ databases">
        <title>Complete genome of the TMA-utilizing, human hosted archaeon Methanomethylophilus alvus Gen. nov, sp. nov., strain Mx-05, derived from a pure culture.</title>
        <authorList>
            <person name="Brugere J.-F."/>
            <person name="Ben Hania W."/>
            <person name="Chaudhary P.P."/>
            <person name="Gaci N."/>
            <person name="Borrel G."/>
            <person name="Cao Van Tuat L."/>
            <person name="Fardeau M.-L."/>
            <person name="Harris H.M.B."/>
            <person name="O'Toole P.W."/>
            <person name="Ollivier B."/>
        </authorList>
    </citation>
    <scope>NUCLEOTIDE SEQUENCE [LARGE SCALE GENOMIC DNA]</scope>
    <source>
        <strain evidence="2 3">Mx-05</strain>
    </source>
</reference>
<sequence>MTAYFGTDVFSEGDMFVFEGSMSLESSSEYTADYVAVDDQYCAIERNVHGNFEKQDFDVSITFIPSDGSESKTIRLFSNIAYEYFSYVDYAFDTAAEDLSQGDDCTVTRSYQIHFFNDRIGLSVDGEEYLLDGYVDNNETSTSETSVRLWAQSDISYFMPYMHSDAYSHGDVVKTYDAASAAYAKISADITYERNVPDTSTICASVCAAIVMISLSAALVLAAARRKV</sequence>
<gene>
    <name evidence="2" type="ORF">BKD89_01850</name>
</gene>
<dbReference type="Proteomes" id="UP000273278">
    <property type="component" value="Chromosome"/>
</dbReference>
<protein>
    <submittedName>
        <fullName evidence="2">Uncharacterized protein</fullName>
    </submittedName>
</protein>
<evidence type="ECO:0000313" key="2">
    <source>
        <dbReference type="EMBL" id="AYQ54556.1"/>
    </source>
</evidence>
<dbReference type="AlphaFoldDB" id="A0A3G3IFB3"/>
<organism evidence="2 3">
    <name type="scientific">Methanomethylophilus alvi</name>
    <dbReference type="NCBI Taxonomy" id="1291540"/>
    <lineage>
        <taxon>Archaea</taxon>
        <taxon>Methanobacteriati</taxon>
        <taxon>Thermoplasmatota</taxon>
        <taxon>Thermoplasmata</taxon>
        <taxon>Methanomassiliicoccales</taxon>
        <taxon>Methanomethylophilaceae</taxon>
        <taxon>Methanomethylophilus</taxon>
    </lineage>
</organism>
<keyword evidence="1" id="KW-0472">Membrane</keyword>
<evidence type="ECO:0000313" key="3">
    <source>
        <dbReference type="Proteomes" id="UP000273278"/>
    </source>
</evidence>
<proteinExistence type="predicted"/>
<feature type="transmembrane region" description="Helical" evidence="1">
    <location>
        <begin position="199"/>
        <end position="224"/>
    </location>
</feature>
<dbReference type="EMBL" id="CP017686">
    <property type="protein sequence ID" value="AYQ54556.1"/>
    <property type="molecule type" value="Genomic_DNA"/>
</dbReference>
<accession>A0A3G3IFB3</accession>
<evidence type="ECO:0000256" key="1">
    <source>
        <dbReference type="SAM" id="Phobius"/>
    </source>
</evidence>
<keyword evidence="1" id="KW-1133">Transmembrane helix</keyword>
<keyword evidence="1" id="KW-0812">Transmembrane</keyword>